<sequence>MPAPDTVDMGVRVEYRARVPRGLLPLAVAEAFAAIDRERNQ</sequence>
<comment type="caution">
    <text evidence="1">The sequence shown here is derived from an EMBL/GenBank/DDBJ whole genome shotgun (WGS) entry which is preliminary data.</text>
</comment>
<protein>
    <submittedName>
        <fullName evidence="1">Uncharacterized protein</fullName>
    </submittedName>
</protein>
<accession>A0ABV1X100</accession>
<dbReference type="EMBL" id="JBEPEK010000192">
    <property type="protein sequence ID" value="MER7182687.1"/>
    <property type="molecule type" value="Genomic_DNA"/>
</dbReference>
<reference evidence="1 2" key="1">
    <citation type="submission" date="2024-06" db="EMBL/GenBank/DDBJ databases">
        <title>The Natural Products Discovery Center: Release of the First 8490 Sequenced Strains for Exploring Actinobacteria Biosynthetic Diversity.</title>
        <authorList>
            <person name="Kalkreuter E."/>
            <person name="Kautsar S.A."/>
            <person name="Yang D."/>
            <person name="Bader C.D."/>
            <person name="Teijaro C.N."/>
            <person name="Fluegel L."/>
            <person name="Davis C.M."/>
            <person name="Simpson J.R."/>
            <person name="Lauterbach L."/>
            <person name="Steele A.D."/>
            <person name="Gui C."/>
            <person name="Meng S."/>
            <person name="Li G."/>
            <person name="Viehrig K."/>
            <person name="Ye F."/>
            <person name="Su P."/>
            <person name="Kiefer A.F."/>
            <person name="Nichols A."/>
            <person name="Cepeda A.J."/>
            <person name="Yan W."/>
            <person name="Fan B."/>
            <person name="Jiang Y."/>
            <person name="Adhikari A."/>
            <person name="Zheng C.-J."/>
            <person name="Schuster L."/>
            <person name="Cowan T.M."/>
            <person name="Smanski M.J."/>
            <person name="Chevrette M.G."/>
            <person name="De Carvalho L.P.S."/>
            <person name="Shen B."/>
        </authorList>
    </citation>
    <scope>NUCLEOTIDE SEQUENCE [LARGE SCALE GENOMIC DNA]</scope>
    <source>
        <strain evidence="1 2">NPDC000234</strain>
    </source>
</reference>
<dbReference type="Proteomes" id="UP001474181">
    <property type="component" value="Unassembled WGS sequence"/>
</dbReference>
<dbReference type="RefSeq" id="WP_350783724.1">
    <property type="nucleotide sequence ID" value="NZ_JBEPEK010000192.1"/>
</dbReference>
<gene>
    <name evidence="1" type="ORF">ABT404_24960</name>
</gene>
<keyword evidence="2" id="KW-1185">Reference proteome</keyword>
<organism evidence="1 2">
    <name type="scientific">Streptomyces hyaluromycini</name>
    <dbReference type="NCBI Taxonomy" id="1377993"/>
    <lineage>
        <taxon>Bacteria</taxon>
        <taxon>Bacillati</taxon>
        <taxon>Actinomycetota</taxon>
        <taxon>Actinomycetes</taxon>
        <taxon>Kitasatosporales</taxon>
        <taxon>Streptomycetaceae</taxon>
        <taxon>Streptomyces</taxon>
    </lineage>
</organism>
<name>A0ABV1X100_9ACTN</name>
<proteinExistence type="predicted"/>
<evidence type="ECO:0000313" key="2">
    <source>
        <dbReference type="Proteomes" id="UP001474181"/>
    </source>
</evidence>
<evidence type="ECO:0000313" key="1">
    <source>
        <dbReference type="EMBL" id="MER7182687.1"/>
    </source>
</evidence>